<protein>
    <submittedName>
        <fullName evidence="2">Uncharacterized protein</fullName>
    </submittedName>
</protein>
<feature type="non-terminal residue" evidence="2">
    <location>
        <position position="1"/>
    </location>
</feature>
<proteinExistence type="predicted"/>
<dbReference type="EMBL" id="CM000769">
    <property type="protein sequence ID" value="OQU76385.1"/>
    <property type="molecule type" value="Genomic_DNA"/>
</dbReference>
<feature type="compositionally biased region" description="Gly residues" evidence="1">
    <location>
        <begin position="86"/>
        <end position="112"/>
    </location>
</feature>
<dbReference type="AlphaFoldDB" id="A0A1W0VSZ6"/>
<sequence length="201" mass="18748">APMSGEGTDGGGGGASHGAEDPGATEGPRAAKAPLRCPAGTGGGAGGQGVADDVSSQGGGGFPVAHAGRSGGDGVPGGKGVEDDVGTGGPGTGASGCPGGGAGGPGGQGVEDGGASACLLRGGTSVLVERTSSVQQPGGDDVTGNPTSGAAPAAPHGGRSQEEQAFTGSGRLKGNVYSRGQNNKQKRTVVREKQPATHKTA</sequence>
<reference evidence="2 3" key="1">
    <citation type="journal article" date="2009" name="Nature">
        <title>The Sorghum bicolor genome and the diversification of grasses.</title>
        <authorList>
            <person name="Paterson A.H."/>
            <person name="Bowers J.E."/>
            <person name="Bruggmann R."/>
            <person name="Dubchak I."/>
            <person name="Grimwood J."/>
            <person name="Gundlach H."/>
            <person name="Haberer G."/>
            <person name="Hellsten U."/>
            <person name="Mitros T."/>
            <person name="Poliakov A."/>
            <person name="Schmutz J."/>
            <person name="Spannagl M."/>
            <person name="Tang H."/>
            <person name="Wang X."/>
            <person name="Wicker T."/>
            <person name="Bharti A.K."/>
            <person name="Chapman J."/>
            <person name="Feltus F.A."/>
            <person name="Gowik U."/>
            <person name="Grigoriev I.V."/>
            <person name="Lyons E."/>
            <person name="Maher C.A."/>
            <person name="Martis M."/>
            <person name="Narechania A."/>
            <person name="Otillar R.P."/>
            <person name="Penning B.W."/>
            <person name="Salamov A.A."/>
            <person name="Wang Y."/>
            <person name="Zhang L."/>
            <person name="Carpita N.C."/>
            <person name="Freeling M."/>
            <person name="Gingle A.R."/>
            <person name="Hash C.T."/>
            <person name="Keller B."/>
            <person name="Klein P."/>
            <person name="Kresovich S."/>
            <person name="McCann M.C."/>
            <person name="Ming R."/>
            <person name="Peterson D.G."/>
            <person name="Mehboob-ur-Rahman"/>
            <person name="Ware D."/>
            <person name="Westhoff P."/>
            <person name="Mayer K.F."/>
            <person name="Messing J."/>
            <person name="Rokhsar D.S."/>
        </authorList>
    </citation>
    <scope>NUCLEOTIDE SEQUENCE [LARGE SCALE GENOMIC DNA]</scope>
    <source>
        <strain evidence="3">cv. BTx623</strain>
    </source>
</reference>
<accession>A0A1W0VSZ6</accession>
<feature type="compositionally biased region" description="Gly residues" evidence="1">
    <location>
        <begin position="69"/>
        <end position="79"/>
    </location>
</feature>
<feature type="compositionally biased region" description="Gly residues" evidence="1">
    <location>
        <begin position="7"/>
        <end position="16"/>
    </location>
</feature>
<dbReference type="InParanoid" id="A0A1W0VSZ6"/>
<dbReference type="Gramene" id="OQU76385">
    <property type="protein sequence ID" value="OQU76385"/>
    <property type="gene ID" value="SORBI_3010G140300"/>
</dbReference>
<evidence type="ECO:0000313" key="2">
    <source>
        <dbReference type="EMBL" id="OQU76385.1"/>
    </source>
</evidence>
<feature type="region of interest" description="Disordered" evidence="1">
    <location>
        <begin position="1"/>
        <end position="115"/>
    </location>
</feature>
<dbReference type="Proteomes" id="UP000000768">
    <property type="component" value="Chromosome 10"/>
</dbReference>
<organism evidence="2 3">
    <name type="scientific">Sorghum bicolor</name>
    <name type="common">Sorghum</name>
    <name type="synonym">Sorghum vulgare</name>
    <dbReference type="NCBI Taxonomy" id="4558"/>
    <lineage>
        <taxon>Eukaryota</taxon>
        <taxon>Viridiplantae</taxon>
        <taxon>Streptophyta</taxon>
        <taxon>Embryophyta</taxon>
        <taxon>Tracheophyta</taxon>
        <taxon>Spermatophyta</taxon>
        <taxon>Magnoliopsida</taxon>
        <taxon>Liliopsida</taxon>
        <taxon>Poales</taxon>
        <taxon>Poaceae</taxon>
        <taxon>PACMAD clade</taxon>
        <taxon>Panicoideae</taxon>
        <taxon>Andropogonodae</taxon>
        <taxon>Andropogoneae</taxon>
        <taxon>Sorghinae</taxon>
        <taxon>Sorghum</taxon>
    </lineage>
</organism>
<feature type="compositionally biased region" description="Gly residues" evidence="1">
    <location>
        <begin position="40"/>
        <end position="49"/>
    </location>
</feature>
<keyword evidence="3" id="KW-1185">Reference proteome</keyword>
<gene>
    <name evidence="2" type="ORF">SORBI_3010G140300</name>
</gene>
<evidence type="ECO:0000256" key="1">
    <source>
        <dbReference type="SAM" id="MobiDB-lite"/>
    </source>
</evidence>
<name>A0A1W0VSZ6_SORBI</name>
<evidence type="ECO:0000313" key="3">
    <source>
        <dbReference type="Proteomes" id="UP000000768"/>
    </source>
</evidence>
<feature type="region of interest" description="Disordered" evidence="1">
    <location>
        <begin position="128"/>
        <end position="201"/>
    </location>
</feature>
<reference evidence="3" key="2">
    <citation type="journal article" date="2018" name="Plant J.">
        <title>The Sorghum bicolor reference genome: improved assembly, gene annotations, a transcriptome atlas, and signatures of genome organization.</title>
        <authorList>
            <person name="McCormick R.F."/>
            <person name="Truong S.K."/>
            <person name="Sreedasyam A."/>
            <person name="Jenkins J."/>
            <person name="Shu S."/>
            <person name="Sims D."/>
            <person name="Kennedy M."/>
            <person name="Amirebrahimi M."/>
            <person name="Weers B.D."/>
            <person name="McKinley B."/>
            <person name="Mattison A."/>
            <person name="Morishige D.T."/>
            <person name="Grimwood J."/>
            <person name="Schmutz J."/>
            <person name="Mullet J.E."/>
        </authorList>
    </citation>
    <scope>NUCLEOTIDE SEQUENCE [LARGE SCALE GENOMIC DNA]</scope>
    <source>
        <strain evidence="3">cv. BTx623</strain>
    </source>
</reference>